<comment type="caution">
    <text evidence="2">The sequence shown here is derived from an EMBL/GenBank/DDBJ whole genome shotgun (WGS) entry which is preliminary data.</text>
</comment>
<dbReference type="Pfam" id="PF04321">
    <property type="entry name" value="RmlD_sub_bind"/>
    <property type="match status" value="1"/>
</dbReference>
<evidence type="ECO:0000313" key="2">
    <source>
        <dbReference type="EMBL" id="MFC5909323.1"/>
    </source>
</evidence>
<dbReference type="Gene3D" id="3.40.50.720">
    <property type="entry name" value="NAD(P)-binding Rossmann-like Domain"/>
    <property type="match status" value="1"/>
</dbReference>
<evidence type="ECO:0000313" key="3">
    <source>
        <dbReference type="Proteomes" id="UP001596174"/>
    </source>
</evidence>
<evidence type="ECO:0000259" key="1">
    <source>
        <dbReference type="Pfam" id="PF04321"/>
    </source>
</evidence>
<gene>
    <name evidence="2" type="ORF">ACFP3V_19150</name>
</gene>
<sequence length="275" mass="28244">MRFLVVGGSGYLGGEVVRQALRAGHEVVATFGRAAGDAPGAEWRRVELREPGPVAALVRERRPDVVVNCAYRKDDWAVTADGAARVAVAAAAGGAGLVQVSSDLVFPGTAAAVVFAEDAPPAPDSPYGAAKAAAETAVRAVHPAAAVVRTSLILGDGRSVHEEFARELATGRRPGGVLFTDVVRCPVHVADLAAALLEVGTRGLGGVLHVTGPEAVSRAELGRLIAAREGLNPDALPTGPAPGGPSDIRLDCARTARQLRTRLRGAREFLAATPT</sequence>
<proteinExistence type="predicted"/>
<organism evidence="2 3">
    <name type="scientific">Streptacidiphilus monticola</name>
    <dbReference type="NCBI Taxonomy" id="2161674"/>
    <lineage>
        <taxon>Bacteria</taxon>
        <taxon>Bacillati</taxon>
        <taxon>Actinomycetota</taxon>
        <taxon>Actinomycetes</taxon>
        <taxon>Kitasatosporales</taxon>
        <taxon>Streptomycetaceae</taxon>
        <taxon>Streptacidiphilus</taxon>
    </lineage>
</organism>
<dbReference type="InterPro" id="IPR036291">
    <property type="entry name" value="NAD(P)-bd_dom_sf"/>
</dbReference>
<protein>
    <submittedName>
        <fullName evidence="2">SDR family oxidoreductase</fullName>
    </submittedName>
</protein>
<accession>A0ABW1G5L2</accession>
<reference evidence="3" key="1">
    <citation type="journal article" date="2019" name="Int. J. Syst. Evol. Microbiol.">
        <title>The Global Catalogue of Microorganisms (GCM) 10K type strain sequencing project: providing services to taxonomists for standard genome sequencing and annotation.</title>
        <authorList>
            <consortium name="The Broad Institute Genomics Platform"/>
            <consortium name="The Broad Institute Genome Sequencing Center for Infectious Disease"/>
            <person name="Wu L."/>
            <person name="Ma J."/>
        </authorList>
    </citation>
    <scope>NUCLEOTIDE SEQUENCE [LARGE SCALE GENOMIC DNA]</scope>
    <source>
        <strain evidence="3">JCM 4816</strain>
    </source>
</reference>
<dbReference type="SUPFAM" id="SSF51735">
    <property type="entry name" value="NAD(P)-binding Rossmann-fold domains"/>
    <property type="match status" value="1"/>
</dbReference>
<dbReference type="EMBL" id="JBHSQJ010000078">
    <property type="protein sequence ID" value="MFC5909323.1"/>
    <property type="molecule type" value="Genomic_DNA"/>
</dbReference>
<dbReference type="Proteomes" id="UP001596174">
    <property type="component" value="Unassembled WGS sequence"/>
</dbReference>
<dbReference type="PANTHER" id="PTHR43242:SF1">
    <property type="entry name" value="NAD(P)-BINDING ROSSMANN-FOLD SUPERFAMILY PROTEIN"/>
    <property type="match status" value="1"/>
</dbReference>
<feature type="domain" description="RmlD-like substrate binding" evidence="1">
    <location>
        <begin position="1"/>
        <end position="233"/>
    </location>
</feature>
<dbReference type="PANTHER" id="PTHR43242">
    <property type="entry name" value="NAD(P)-BINDING ROSSMANN-FOLD SUPERFAMILY PROTEIN"/>
    <property type="match status" value="1"/>
</dbReference>
<dbReference type="InterPro" id="IPR029903">
    <property type="entry name" value="RmlD-like-bd"/>
</dbReference>
<dbReference type="RefSeq" id="WP_380585014.1">
    <property type="nucleotide sequence ID" value="NZ_JBHSQJ010000078.1"/>
</dbReference>
<keyword evidence="3" id="KW-1185">Reference proteome</keyword>
<name>A0ABW1G5L2_9ACTN</name>